<proteinExistence type="predicted"/>
<protein>
    <submittedName>
        <fullName evidence="1">Uncharacterized protein</fullName>
    </submittedName>
</protein>
<name>A0A1Y2K0X0_9PROT</name>
<comment type="caution">
    <text evidence="1">The sequence shown here is derived from an EMBL/GenBank/DDBJ whole genome shotgun (WGS) entry which is preliminary data.</text>
</comment>
<keyword evidence="2" id="KW-1185">Reference proteome</keyword>
<dbReference type="AlphaFoldDB" id="A0A1Y2K0X0"/>
<dbReference type="Proteomes" id="UP000194003">
    <property type="component" value="Unassembled WGS sequence"/>
</dbReference>
<sequence length="116" mass="13420">MTEHRKTFSRWLGSIDHDLRAVELYTEVRREPVDYDRPAGDRLADRFSAELLRGVGDLRAIRREVDLFTRHGAALLARIDRELEAEPSQPWPEIIDRIGGERADRLREMGDPRANG</sequence>
<dbReference type="EMBL" id="LVJN01000021">
    <property type="protein sequence ID" value="OSM00403.1"/>
    <property type="molecule type" value="Genomic_DNA"/>
</dbReference>
<evidence type="ECO:0000313" key="1">
    <source>
        <dbReference type="EMBL" id="OSM00403.1"/>
    </source>
</evidence>
<accession>A0A1Y2K0X0</accession>
<evidence type="ECO:0000313" key="2">
    <source>
        <dbReference type="Proteomes" id="UP000194003"/>
    </source>
</evidence>
<organism evidence="1 2">
    <name type="scientific">Magnetofaba australis IT-1</name>
    <dbReference type="NCBI Taxonomy" id="1434232"/>
    <lineage>
        <taxon>Bacteria</taxon>
        <taxon>Pseudomonadati</taxon>
        <taxon>Pseudomonadota</taxon>
        <taxon>Magnetococcia</taxon>
        <taxon>Magnetococcales</taxon>
        <taxon>Magnetococcaceae</taxon>
        <taxon>Magnetofaba</taxon>
    </lineage>
</organism>
<reference evidence="1 2" key="1">
    <citation type="journal article" date="2016" name="BMC Genomics">
        <title>Combined genomic and structural analyses of a cultured magnetotactic bacterium reveals its niche adaptation to a dynamic environment.</title>
        <authorList>
            <person name="Araujo A.C."/>
            <person name="Morillo V."/>
            <person name="Cypriano J."/>
            <person name="Teixeira L.C."/>
            <person name="Leao P."/>
            <person name="Lyra S."/>
            <person name="Almeida L.G."/>
            <person name="Bazylinski D.A."/>
            <person name="Vasconcellos A.T."/>
            <person name="Abreu F."/>
            <person name="Lins U."/>
        </authorList>
    </citation>
    <scope>NUCLEOTIDE SEQUENCE [LARGE SCALE GENOMIC DNA]</scope>
    <source>
        <strain evidence="1 2">IT-1</strain>
    </source>
</reference>
<gene>
    <name evidence="1" type="ORF">MAIT1_00915</name>
</gene>
<dbReference type="RefSeq" id="WP_085447054.1">
    <property type="nucleotide sequence ID" value="NZ_LVJN01000021.1"/>
</dbReference>